<organism evidence="4 5">
    <name type="scientific">Paraburkholderia caribensis</name>
    <dbReference type="NCBI Taxonomy" id="75105"/>
    <lineage>
        <taxon>Bacteria</taxon>
        <taxon>Pseudomonadati</taxon>
        <taxon>Pseudomonadota</taxon>
        <taxon>Betaproteobacteria</taxon>
        <taxon>Burkholderiales</taxon>
        <taxon>Burkholderiaceae</taxon>
        <taxon>Paraburkholderia</taxon>
    </lineage>
</organism>
<evidence type="ECO:0000313" key="6">
    <source>
        <dbReference type="Proteomes" id="UP001462961"/>
    </source>
</evidence>
<reference evidence="4" key="2">
    <citation type="submission" date="2016-06" db="EMBL/GenBank/DDBJ databases">
        <authorList>
            <person name="Huang P."/>
            <person name="Jiang X."/>
            <person name="Liu X."/>
        </authorList>
    </citation>
    <scope>NUCLEOTIDE SEQUENCE</scope>
    <source>
        <strain evidence="4">852011</strain>
    </source>
</reference>
<proteinExistence type="predicted"/>
<feature type="transmembrane region" description="Helical" evidence="2">
    <location>
        <begin position="123"/>
        <end position="146"/>
    </location>
</feature>
<dbReference type="AlphaFoldDB" id="A0A9Q6S185"/>
<protein>
    <submittedName>
        <fullName evidence="4">Uncharacterized protein</fullName>
    </submittedName>
</protein>
<feature type="region of interest" description="Disordered" evidence="1">
    <location>
        <begin position="1"/>
        <end position="23"/>
    </location>
</feature>
<reference evidence="4 5" key="1">
    <citation type="journal article" date="2014" name="Genome Announc.">
        <title>Draft Genome Sequence of the Haloacid-Degrading Burkholderia caribensis Strain MBA4.</title>
        <authorList>
            <person name="Pan Y."/>
            <person name="Kong K.F."/>
            <person name="Tsang J.S."/>
        </authorList>
    </citation>
    <scope>NUCLEOTIDE SEQUENCE [LARGE SCALE GENOMIC DNA]</scope>
    <source>
        <strain evidence="4 5">852011</strain>
    </source>
</reference>
<dbReference type="EMBL" id="JAYLVJ010000021">
    <property type="protein sequence ID" value="MEO1755930.1"/>
    <property type="molecule type" value="Genomic_DNA"/>
</dbReference>
<gene>
    <name evidence="4" type="ORF">A9O66_11500</name>
    <name evidence="3" type="ORF">VOI32_18550</name>
</gene>
<keyword evidence="2" id="KW-0812">Transmembrane</keyword>
<reference evidence="3 6" key="3">
    <citation type="submission" date="2024-01" db="EMBL/GenBank/DDBJ databases">
        <title>The diversity of rhizobia nodulating Mimosa spp. in eleven states of Brazil covering several biomes is determined by host plant, location, and edaphic factors.</title>
        <authorList>
            <person name="Rouws L."/>
            <person name="Barauna A."/>
            <person name="Beukes C."/>
            <person name="De Faria S.M."/>
            <person name="Gross E."/>
            <person name="Dos Reis Junior F.B."/>
            <person name="Simon M."/>
            <person name="Maluk M."/>
            <person name="Odee D.W."/>
            <person name="Kenicer G."/>
            <person name="Young J.P.W."/>
            <person name="Reis V.M."/>
            <person name="Zilli J."/>
            <person name="James E.K."/>
        </authorList>
    </citation>
    <scope>NUCLEOTIDE SEQUENCE [LARGE SCALE GENOMIC DNA]</scope>
    <source>
        <strain evidence="3 6">JHI1651</strain>
    </source>
</reference>
<keyword evidence="2" id="KW-1133">Transmembrane helix</keyword>
<dbReference type="Proteomes" id="UP001462961">
    <property type="component" value="Unassembled WGS sequence"/>
</dbReference>
<evidence type="ECO:0000256" key="1">
    <source>
        <dbReference type="SAM" id="MobiDB-lite"/>
    </source>
</evidence>
<dbReference type="RefSeq" id="WP_107202166.1">
    <property type="nucleotide sequence ID" value="NZ_CP015958.1"/>
</dbReference>
<feature type="transmembrane region" description="Helical" evidence="2">
    <location>
        <begin position="85"/>
        <end position="108"/>
    </location>
</feature>
<accession>A0A9Q6S185</accession>
<dbReference type="EMBL" id="CP015958">
    <property type="protein sequence ID" value="QLB62952.1"/>
    <property type="molecule type" value="Genomic_DNA"/>
</dbReference>
<evidence type="ECO:0000313" key="4">
    <source>
        <dbReference type="EMBL" id="QLB62952.1"/>
    </source>
</evidence>
<dbReference type="Proteomes" id="UP000509548">
    <property type="component" value="Chromosome 1"/>
</dbReference>
<keyword evidence="6" id="KW-1185">Reference proteome</keyword>
<sequence length="186" mass="20182">METSSAGEAPERKQSADSYDDSTNYAGVAQTYDAVDANADGGRRNPDDEELLEDEANLSRQAGTNAAQVSELESLCEYVSYHVRFLVVVVLLLGGLASAGWTVLWISFTQSHTTSFFPLDLPAAKYTCAALAGFLTVVTFSLSYSVQRALAVKEMLHRLSREQRTALGLVSESGFFVDPTILLKLS</sequence>
<evidence type="ECO:0000256" key="2">
    <source>
        <dbReference type="SAM" id="Phobius"/>
    </source>
</evidence>
<evidence type="ECO:0000313" key="5">
    <source>
        <dbReference type="Proteomes" id="UP000509548"/>
    </source>
</evidence>
<evidence type="ECO:0000313" key="3">
    <source>
        <dbReference type="EMBL" id="MEO1755930.1"/>
    </source>
</evidence>
<keyword evidence="2" id="KW-0472">Membrane</keyword>
<name>A0A9Q6S185_9BURK</name>